<dbReference type="AlphaFoldDB" id="D3ARB5"/>
<dbReference type="HOGENOM" id="CLU_3062329_0_0_9"/>
<name>D3ARB5_9FIRM</name>
<dbReference type="EMBL" id="ACIO01000706">
    <property type="protein sequence ID" value="EFC95642.1"/>
    <property type="molecule type" value="Genomic_DNA"/>
</dbReference>
<organism evidence="1 2">
    <name type="scientific">Hungatella hathewayi DSM 13479</name>
    <dbReference type="NCBI Taxonomy" id="566550"/>
    <lineage>
        <taxon>Bacteria</taxon>
        <taxon>Bacillati</taxon>
        <taxon>Bacillota</taxon>
        <taxon>Clostridia</taxon>
        <taxon>Lachnospirales</taxon>
        <taxon>Lachnospiraceae</taxon>
        <taxon>Hungatella</taxon>
    </lineage>
</organism>
<evidence type="ECO:0000313" key="2">
    <source>
        <dbReference type="Proteomes" id="UP000004968"/>
    </source>
</evidence>
<proteinExistence type="predicted"/>
<evidence type="ECO:0000313" key="1">
    <source>
        <dbReference type="EMBL" id="EFC95642.1"/>
    </source>
</evidence>
<reference evidence="1 2" key="1">
    <citation type="submission" date="2010-01" db="EMBL/GenBank/DDBJ databases">
        <authorList>
            <person name="Weinstock G."/>
            <person name="Sodergren E."/>
            <person name="Clifton S."/>
            <person name="Fulton L."/>
            <person name="Fulton B."/>
            <person name="Courtney L."/>
            <person name="Fronick C."/>
            <person name="Harrison M."/>
            <person name="Strong C."/>
            <person name="Farmer C."/>
            <person name="Delahaunty K."/>
            <person name="Markovic C."/>
            <person name="Hall O."/>
            <person name="Minx P."/>
            <person name="Tomlinson C."/>
            <person name="Mitreva M."/>
            <person name="Nelson J."/>
            <person name="Hou S."/>
            <person name="Wollam A."/>
            <person name="Pepin K.H."/>
            <person name="Johnson M."/>
            <person name="Bhonagiri V."/>
            <person name="Nash W.E."/>
            <person name="Warren W."/>
            <person name="Chinwalla A."/>
            <person name="Mardis E.R."/>
            <person name="Wilson R.K."/>
        </authorList>
    </citation>
    <scope>NUCLEOTIDE SEQUENCE [LARGE SCALE GENOMIC DNA]</scope>
    <source>
        <strain evidence="1 2">DSM 13479</strain>
    </source>
</reference>
<gene>
    <name evidence="1" type="ORF">CLOSTHATH_06171</name>
</gene>
<comment type="caution">
    <text evidence="1">The sequence shown here is derived from an EMBL/GenBank/DDBJ whole genome shotgun (WGS) entry which is preliminary data.</text>
</comment>
<protein>
    <submittedName>
        <fullName evidence="1">Uncharacterized protein</fullName>
    </submittedName>
</protein>
<sequence>MLIITHSTRILEALRVDKTHIMIDGRIVKTGGASLVEEINKNGFEQYLEQADR</sequence>
<dbReference type="Proteomes" id="UP000004968">
    <property type="component" value="Unassembled WGS sequence"/>
</dbReference>
<accession>D3ARB5</accession>